<gene>
    <name evidence="6" type="ORF">G3I39_19380</name>
</gene>
<comment type="pathway">
    <text evidence="1">Carbohydrate degradation.</text>
</comment>
<keyword evidence="3" id="KW-0560">Oxidoreductase</keyword>
<keyword evidence="4" id="KW-0119">Carbohydrate metabolism</keyword>
<dbReference type="AlphaFoldDB" id="A0A6N9V909"/>
<dbReference type="GO" id="GO:0004345">
    <property type="term" value="F:glucose-6-phosphate dehydrogenase activity"/>
    <property type="evidence" value="ECO:0007669"/>
    <property type="project" value="InterPro"/>
</dbReference>
<evidence type="ECO:0000313" key="7">
    <source>
        <dbReference type="Proteomes" id="UP000471648"/>
    </source>
</evidence>
<dbReference type="EMBL" id="JAAGME010000818">
    <property type="protein sequence ID" value="NEB69196.1"/>
    <property type="molecule type" value="Genomic_DNA"/>
</dbReference>
<dbReference type="PRINTS" id="PR00079">
    <property type="entry name" value="G6PDHDRGNASE"/>
</dbReference>
<dbReference type="GO" id="GO:0006006">
    <property type="term" value="P:glucose metabolic process"/>
    <property type="evidence" value="ECO:0007669"/>
    <property type="project" value="InterPro"/>
</dbReference>
<evidence type="ECO:0000256" key="2">
    <source>
        <dbReference type="ARBA" id="ARBA00022857"/>
    </source>
</evidence>
<evidence type="ECO:0000256" key="1">
    <source>
        <dbReference type="ARBA" id="ARBA00004921"/>
    </source>
</evidence>
<feature type="domain" description="Glucose-6-phosphate dehydrogenase C-terminal" evidence="5">
    <location>
        <begin position="1"/>
        <end position="117"/>
    </location>
</feature>
<reference evidence="6 7" key="1">
    <citation type="submission" date="2020-01" db="EMBL/GenBank/DDBJ databases">
        <title>Insect and environment-associated Actinomycetes.</title>
        <authorList>
            <person name="Currrie C."/>
            <person name="Chevrette M."/>
            <person name="Carlson C."/>
            <person name="Stubbendieck R."/>
            <person name="Wendt-Pienkowski E."/>
        </authorList>
    </citation>
    <scope>NUCLEOTIDE SEQUENCE [LARGE SCALE GENOMIC DNA]</scope>
    <source>
        <strain evidence="6 7">SID14438</strain>
    </source>
</reference>
<dbReference type="PANTHER" id="PTHR23429">
    <property type="entry name" value="GLUCOSE-6-PHOSPHATE 1-DEHYDROGENASE G6PD"/>
    <property type="match status" value="1"/>
</dbReference>
<evidence type="ECO:0000256" key="3">
    <source>
        <dbReference type="ARBA" id="ARBA00023002"/>
    </source>
</evidence>
<evidence type="ECO:0000259" key="5">
    <source>
        <dbReference type="Pfam" id="PF02781"/>
    </source>
</evidence>
<dbReference type="Gene3D" id="3.30.360.10">
    <property type="entry name" value="Dihydrodipicolinate Reductase, domain 2"/>
    <property type="match status" value="1"/>
</dbReference>
<keyword evidence="2" id="KW-0521">NADP</keyword>
<evidence type="ECO:0000256" key="4">
    <source>
        <dbReference type="ARBA" id="ARBA00023277"/>
    </source>
</evidence>
<dbReference type="Proteomes" id="UP000471648">
    <property type="component" value="Unassembled WGS sequence"/>
</dbReference>
<dbReference type="GO" id="GO:0009051">
    <property type="term" value="P:pentose-phosphate shunt, oxidative branch"/>
    <property type="evidence" value="ECO:0007669"/>
    <property type="project" value="TreeGrafter"/>
</dbReference>
<dbReference type="GO" id="GO:0050661">
    <property type="term" value="F:NADP binding"/>
    <property type="evidence" value="ECO:0007669"/>
    <property type="project" value="InterPro"/>
</dbReference>
<protein>
    <submittedName>
        <fullName evidence="6">Glucose-6-phosphate dehydrogenase</fullName>
    </submittedName>
</protein>
<accession>A0A6N9V909</accession>
<evidence type="ECO:0000313" key="6">
    <source>
        <dbReference type="EMBL" id="NEB69196.1"/>
    </source>
</evidence>
<feature type="non-terminal residue" evidence="6">
    <location>
        <position position="119"/>
    </location>
</feature>
<name>A0A6N9V909_STRMI</name>
<dbReference type="InterPro" id="IPR022675">
    <property type="entry name" value="G6P_DH_C"/>
</dbReference>
<feature type="non-terminal residue" evidence="6">
    <location>
        <position position="1"/>
    </location>
</feature>
<dbReference type="PANTHER" id="PTHR23429:SF0">
    <property type="entry name" value="GLUCOSE-6-PHOSPHATE 1-DEHYDROGENASE"/>
    <property type="match status" value="1"/>
</dbReference>
<dbReference type="SUPFAM" id="SSF55347">
    <property type="entry name" value="Glyceraldehyde-3-phosphate dehydrogenase-like, C-terminal domain"/>
    <property type="match status" value="1"/>
</dbReference>
<proteinExistence type="predicted"/>
<dbReference type="GO" id="GO:0005829">
    <property type="term" value="C:cytosol"/>
    <property type="evidence" value="ECO:0007669"/>
    <property type="project" value="TreeGrafter"/>
</dbReference>
<comment type="caution">
    <text evidence="6">The sequence shown here is derived from an EMBL/GenBank/DDBJ whole genome shotgun (WGS) entry which is preliminary data.</text>
</comment>
<dbReference type="Pfam" id="PF02781">
    <property type="entry name" value="G6PD_C"/>
    <property type="match status" value="1"/>
</dbReference>
<sequence>AEDFGVADRGPFYDAVGCVRDVVQNHLLEIMTYLAMEPPSVTDPSALGLEKWRVLSATRTMDLADTVRGQYDGYQDVPGVAPDSTTETYFATRLFIDNWRWADVPFYLRSGKSLAVTAT</sequence>
<organism evidence="6 7">
    <name type="scientific">Streptomyces microflavus</name>
    <name type="common">Streptomyces lipmanii</name>
    <dbReference type="NCBI Taxonomy" id="1919"/>
    <lineage>
        <taxon>Bacteria</taxon>
        <taxon>Bacillati</taxon>
        <taxon>Actinomycetota</taxon>
        <taxon>Actinomycetes</taxon>
        <taxon>Kitasatosporales</taxon>
        <taxon>Streptomycetaceae</taxon>
        <taxon>Streptomyces</taxon>
    </lineage>
</organism>
<dbReference type="InterPro" id="IPR001282">
    <property type="entry name" value="G6P_DH"/>
</dbReference>